<dbReference type="EMBL" id="JABTEG010000007">
    <property type="protein sequence ID" value="KAG4304534.1"/>
    <property type="molecule type" value="Genomic_DNA"/>
</dbReference>
<comment type="caution">
    <text evidence="1">The sequence shown here is derived from an EMBL/GenBank/DDBJ whole genome shotgun (WGS) entry which is preliminary data.</text>
</comment>
<evidence type="ECO:0000313" key="2">
    <source>
        <dbReference type="Proteomes" id="UP000768646"/>
    </source>
</evidence>
<accession>A0ACB7CH92</accession>
<protein>
    <submittedName>
        <fullName evidence="1">Uncharacterized protein</fullName>
    </submittedName>
</protein>
<keyword evidence="2" id="KW-1185">Reference proteome</keyword>
<organism evidence="1 2">
    <name type="scientific">Pneumocystis oryctolagi</name>
    <dbReference type="NCBI Taxonomy" id="42067"/>
    <lineage>
        <taxon>Eukaryota</taxon>
        <taxon>Fungi</taxon>
        <taxon>Dikarya</taxon>
        <taxon>Ascomycota</taxon>
        <taxon>Taphrinomycotina</taxon>
        <taxon>Pneumocystomycetes</taxon>
        <taxon>Pneumocystaceae</taxon>
        <taxon>Pneumocystis</taxon>
    </lineage>
</organism>
<evidence type="ECO:0000313" key="1">
    <source>
        <dbReference type="EMBL" id="KAG4304534.1"/>
    </source>
</evidence>
<dbReference type="Proteomes" id="UP000768646">
    <property type="component" value="Unassembled WGS sequence"/>
</dbReference>
<reference evidence="1 2" key="1">
    <citation type="journal article" date="2021" name="Commun. Biol.">
        <title>Genomic insights into the host specific adaptation of the Pneumocystis genus.</title>
        <authorList>
            <person name="Cisse O.H."/>
            <person name="Ma L."/>
            <person name="Dekker J.P."/>
            <person name="Khil P.P."/>
            <person name="Youn J.-H."/>
            <person name="Brenchley J.M."/>
            <person name="Blair R."/>
            <person name="Pahar B."/>
            <person name="Chabe M."/>
            <person name="Van Rompay K.K.A."/>
            <person name="Keesler R."/>
            <person name="Sukura A."/>
            <person name="Hirsch V."/>
            <person name="Kutty G."/>
            <person name="Liu Y."/>
            <person name="Peng L."/>
            <person name="Chen J."/>
            <person name="Song J."/>
            <person name="Weissenbacher-Lang C."/>
            <person name="Xu J."/>
            <person name="Upham N.S."/>
            <person name="Stajich J.E."/>
            <person name="Cuomo C.A."/>
            <person name="Cushion M.T."/>
            <person name="Kovacs J.A."/>
        </authorList>
    </citation>
    <scope>NUCLEOTIDE SEQUENCE [LARGE SCALE GENOMIC DNA]</scope>
    <source>
        <strain evidence="1 2">RABM</strain>
    </source>
</reference>
<proteinExistence type="predicted"/>
<name>A0ACB7CH92_9ASCO</name>
<gene>
    <name evidence="1" type="ORF">PORY_001927</name>
</gene>
<sequence length="2102" mass="243201">MKQNKREKVHVKSEYIPKKDLGANFMENVFGNKKIQEDYIYDGMWKNSGKQSLCNSPNSNSSYGFLKPSFSKRNSYFHLPVSLSSNDFNIELNNNTVVSSELEKSMEKFDSFQKNDSKLFSSKKQLMDHTGLNSQDRFKYSLSNDVKYKGWIARKVEIDRKFSGFSKSYSNWKLYMAVLSGLKLYLYIPSQVHLASFEKSLLFQDLSNPNLTGHAFSSSEFDLNVRSILYDVNGLQKYFFGIILTKFESYLQGFEKDVNSIFLLENALILCYRGTSIPNKDLDFCYNSNAYNTDLKNSWKFDVVYNIYDVKISFNILRKDSNSFDFYNESVYLMVISNENLIRRFILSEQLTLYFLRKYILLQESLKKTEFHDLANTVLTTHDHKSSSLVTSSSKDILLDCNGTLKAATTKGLLKIILGVDSIKTDLDVLDLFSTSIGFWDFSETILKIILSIVLEISSDFSLNIEKMIDIWCNKCCGLFQDSIFVDYVEELIKNGVDSKNSVLGEILKNKVKDTVLIVRKKMLDLITIDMSLYTADNDDLESALFIDFILEIPSEVFSRELYYFHKYYLDIWDPSTDLSLFFNKISFNLARNPLVFGLYNMHFITRLILDQLLKTNNKMSSEFKARICSYWISVSIYLKNYGDMTGCLSIIIALCSPPIIRLKKVWSLVDPNLRNFVENFSSIINDLQIFGLRMNDKIIDLPCVLILENQNNVDVSTLTIPYYGEVLSYIEFSKPVLNVHNKIINVELYNDIFVLIKKNIEKWKGVILANKESRVCINETDKNIQLQGIFKRLCCARNNPQSIFSDIFFKKSLKCEPPYLDLCSQDGYFRNTDVKVIICASLIFNYIYTSYNLLDFKNLSEICFDSKESFFCDLSFQMSNTKDIHKHRRKNSFPFSRYSMFTTQNCDSDSKSRYKAVNLKDRIPTVFQNIRDVLEANQTLFYYTDGQLILRSVHNILERKEPSGRNIVFSKDNVSKASGKLYNNVESIQKIPCQVVVKAGSLNRLVDVLVLGIDDFNGRLICESDNSRFDLCIDIEKFRLTFLSTFRSFCSPSVLLEHFKKRLFGSKAVASRIGIDIKVSEYAKNNEMFPDWDFLDIDNNNLLNYDFYLKIHIGVLECIILWLNEYFCDFVDNLDLLNGFYSFYKIANSHLQNWKEIVLVKNELHSHMVQYFGLFEKATNLFIKLSYRPQIEPLYNAPIRILQEIDISKEYNDDEILDLARTLDKLVAGVFNMLKLEDWIYCSELLEVQCRDVNSFFEHQQSTSFEDEHCISQDIYSLLSQVQKTQTHDLLINSFPHSIRQLFELRRTIIEWVIGQITDINIDCSTRVDRILLYLRLLGVYQLTVTRLDFFFGPLDSINWAKNKSVLPSFVGNAIAAALVRSESRLFIYAWSIIASKRGLNGQVEDLASVIPLTTSDNSYLFTPCIGWVFEHLLKIVFYIPNVIGNFQHINFIKQVFIYDFILHVINSSNYGVLKADTQNECNNVDGLNVNIQIHDIRTLEMVSENENYPLRFTNIGKPFESLIQEKITMVQKDQRCYEDMKKCFREIEKESELKSINIRQSHKNAYKKMLFKTKDKTKKFSRLVPPNFSAPMNNFNLNGTSDLYAMLPSGFSAIGSKPSDIIDLSDSLVSSLEISKCEYMFKIKPKNGMKMLLRAPSFDEHKIWYQNFKELPIVVTNKRKNVLIKNIPIELNNVPAKEVSVNSNSIACYGVDLMTLCIRDKSNIPKIANDLINEVENRGLEEVGIYRVPGSVVSVNALKAIFDSGGSVNLKDDNWLDINVIAGALKLWLRELPEPLMTYKLYSQFIALSDISDYHKRIILLKALVQSLPPYNYFLVKRLIEHFEKVVNYEAINQMHAHNLAIIFGPSFLQPYPSDYSFSQTVSHLSKTQDVELKQKIRQIAAENDLLFLKLSRMKRSIQRLRLERAFIFEKLEEHTPSVGDDSNASDSSLHSLKREKDSSHSETHDPPHSRSGVRDTVSSFAHSQSASSGTTTNTRRRRVRDPDAPKRPSNPFLKFCDVERERIRSENQGIDRFDVTRALGAAWQNLDDESRKPYYDAYELEKKRFKMKMDQYENENSRVSNHQSKSTILNEPSEFIVQS</sequence>